<proteinExistence type="predicted"/>
<evidence type="ECO:0000256" key="1">
    <source>
        <dbReference type="SAM" id="Phobius"/>
    </source>
</evidence>
<keyword evidence="3" id="KW-1185">Reference proteome</keyword>
<evidence type="ECO:0000313" key="2">
    <source>
        <dbReference type="EMBL" id="QDH71152.1"/>
    </source>
</evidence>
<protein>
    <submittedName>
        <fullName evidence="2">Uncharacterized protein</fullName>
    </submittedName>
</protein>
<feature type="transmembrane region" description="Helical" evidence="1">
    <location>
        <begin position="33"/>
        <end position="51"/>
    </location>
</feature>
<dbReference type="Proteomes" id="UP000317199">
    <property type="component" value="Chromosome"/>
</dbReference>
<sequence>MPIREMNAGFASPTTMAADCVSRMHIGTSGRRPFVRFAVGSVILLWLHFASEHNHSWLAFVAWFRSLPIT</sequence>
<keyword evidence="1" id="KW-0812">Transmembrane</keyword>
<name>A0A514BUW6_9GAMM</name>
<keyword evidence="1" id="KW-0472">Membrane</keyword>
<dbReference type="AlphaFoldDB" id="A0A514BUW6"/>
<evidence type="ECO:0000313" key="3">
    <source>
        <dbReference type="Proteomes" id="UP000317199"/>
    </source>
</evidence>
<gene>
    <name evidence="2" type="ORF">FKV23_14450</name>
</gene>
<reference evidence="2 3" key="1">
    <citation type="submission" date="2019-06" db="EMBL/GenBank/DDBJ databases">
        <title>Lysobacter alkalisoli sp. nov. isolated from saline-alkali soil.</title>
        <authorList>
            <person name="Sun J.-Q."/>
            <person name="Xu L."/>
        </authorList>
    </citation>
    <scope>NUCLEOTIDE SEQUENCE [LARGE SCALE GENOMIC DNA]</scope>
    <source>
        <strain evidence="2 3">SJ-36</strain>
    </source>
</reference>
<dbReference type="KEGG" id="lyj:FKV23_14450"/>
<organism evidence="2 3">
    <name type="scientific">Marilutibacter alkalisoli</name>
    <dbReference type="NCBI Taxonomy" id="2591633"/>
    <lineage>
        <taxon>Bacteria</taxon>
        <taxon>Pseudomonadati</taxon>
        <taxon>Pseudomonadota</taxon>
        <taxon>Gammaproteobacteria</taxon>
        <taxon>Lysobacterales</taxon>
        <taxon>Lysobacteraceae</taxon>
        <taxon>Marilutibacter</taxon>
    </lineage>
</organism>
<keyword evidence="1" id="KW-1133">Transmembrane helix</keyword>
<accession>A0A514BUW6</accession>
<dbReference type="RefSeq" id="WP_141624484.1">
    <property type="nucleotide sequence ID" value="NZ_CP041242.1"/>
</dbReference>
<dbReference type="EMBL" id="CP041242">
    <property type="protein sequence ID" value="QDH71152.1"/>
    <property type="molecule type" value="Genomic_DNA"/>
</dbReference>